<dbReference type="AlphaFoldDB" id="A0AAD4NCV2"/>
<dbReference type="GO" id="GO:0016788">
    <property type="term" value="F:hydrolase activity, acting on ester bonds"/>
    <property type="evidence" value="ECO:0007669"/>
    <property type="project" value="InterPro"/>
</dbReference>
<dbReference type="InterPro" id="IPR032466">
    <property type="entry name" value="Metal_Hydrolase"/>
</dbReference>
<protein>
    <submittedName>
        <fullName evidence="2">TatD related DNase domain-containing protein</fullName>
    </submittedName>
</protein>
<comment type="caution">
    <text evidence="2">The sequence shown here is derived from an EMBL/GenBank/DDBJ whole genome shotgun (WGS) entry which is preliminary data.</text>
</comment>
<gene>
    <name evidence="2" type="ORF">DdX_04040</name>
</gene>
<accession>A0AAD4NCV2</accession>
<reference evidence="2" key="1">
    <citation type="submission" date="2022-01" db="EMBL/GenBank/DDBJ databases">
        <title>Genome Sequence Resource for Two Populations of Ditylenchus destructor, the Migratory Endoparasitic Phytonematode.</title>
        <authorList>
            <person name="Zhang H."/>
            <person name="Lin R."/>
            <person name="Xie B."/>
        </authorList>
    </citation>
    <scope>NUCLEOTIDE SEQUENCE</scope>
    <source>
        <strain evidence="2">BazhouSP</strain>
    </source>
</reference>
<evidence type="ECO:0000313" key="3">
    <source>
        <dbReference type="Proteomes" id="UP001201812"/>
    </source>
</evidence>
<proteinExistence type="inferred from homology"/>
<dbReference type="Pfam" id="PF01026">
    <property type="entry name" value="TatD_DNase"/>
    <property type="match status" value="1"/>
</dbReference>
<dbReference type="InterPro" id="IPR001130">
    <property type="entry name" value="TatD-like"/>
</dbReference>
<dbReference type="SUPFAM" id="SSF51556">
    <property type="entry name" value="Metallo-dependent hydrolases"/>
    <property type="match status" value="1"/>
</dbReference>
<dbReference type="Proteomes" id="UP001201812">
    <property type="component" value="Unassembled WGS sequence"/>
</dbReference>
<dbReference type="EMBL" id="JAKKPZ010000003">
    <property type="protein sequence ID" value="KAI1723861.1"/>
    <property type="molecule type" value="Genomic_DNA"/>
</dbReference>
<organism evidence="2 3">
    <name type="scientific">Ditylenchus destructor</name>
    <dbReference type="NCBI Taxonomy" id="166010"/>
    <lineage>
        <taxon>Eukaryota</taxon>
        <taxon>Metazoa</taxon>
        <taxon>Ecdysozoa</taxon>
        <taxon>Nematoda</taxon>
        <taxon>Chromadorea</taxon>
        <taxon>Rhabditida</taxon>
        <taxon>Tylenchina</taxon>
        <taxon>Tylenchomorpha</taxon>
        <taxon>Sphaerularioidea</taxon>
        <taxon>Anguinidae</taxon>
        <taxon>Anguininae</taxon>
        <taxon>Ditylenchus</taxon>
    </lineage>
</organism>
<evidence type="ECO:0000313" key="2">
    <source>
        <dbReference type="EMBL" id="KAI1723861.1"/>
    </source>
</evidence>
<comment type="similarity">
    <text evidence="1">Belongs to the metallo-dependent hydrolases superfamily. TatD-type hydrolase family.</text>
</comment>
<sequence>MNVATHVPYELVDIGANLAHPSFAKDYDSVLERAKRAGISKIMITGTCEDSTNAASQLVKKTPGFLYYTAGNN</sequence>
<keyword evidence="3" id="KW-1185">Reference proteome</keyword>
<evidence type="ECO:0000256" key="1">
    <source>
        <dbReference type="ARBA" id="ARBA00009275"/>
    </source>
</evidence>
<dbReference type="Gene3D" id="3.20.20.140">
    <property type="entry name" value="Metal-dependent hydrolases"/>
    <property type="match status" value="1"/>
</dbReference>
<name>A0AAD4NCV2_9BILA</name>